<gene>
    <name evidence="3" type="ORF">EZS28_015775</name>
</gene>
<organism evidence="3 4">
    <name type="scientific">Streblomastix strix</name>
    <dbReference type="NCBI Taxonomy" id="222440"/>
    <lineage>
        <taxon>Eukaryota</taxon>
        <taxon>Metamonada</taxon>
        <taxon>Preaxostyla</taxon>
        <taxon>Oxymonadida</taxon>
        <taxon>Streblomastigidae</taxon>
        <taxon>Streblomastix</taxon>
    </lineage>
</organism>
<dbReference type="EMBL" id="SNRW01003878">
    <property type="protein sequence ID" value="KAA6388700.1"/>
    <property type="molecule type" value="Genomic_DNA"/>
</dbReference>
<dbReference type="InterPro" id="IPR013762">
    <property type="entry name" value="Integrase-like_cat_sf"/>
</dbReference>
<sequence length="356" mass="40577">MFATKNNAKCTIYYSPTQEDAAAGTGGLQAVWENMTILINPPLTSSDSDGLAESMMVSATAKHGIGLDYAEQFRTNIHRRPLNEAFKNETSSRKSNTVRDKDWRGDIIFNQLAIAKHLEIEEQESLIKEMGPNLWRTLRTALSDLDVYLKSKNKNTSSLLKGNEVLNKLRYSKAWNISKLLDFESLISNEKTQQNVKLHDLTLLEAHSTLRGTELASITRKQITVDTDCIKIIVAKRKANNGGREIVIRPRLDKTIYPYVTLSKWIEMLNNRFPNQNSVWLNKRNLQASDQGVRDLLRTRIRQARIGKEYGSNTIRHSVKIQLRKSNLSLEQVNQLTDHAQGSIVVDEYYNKPDHP</sequence>
<dbReference type="Pfam" id="PF00589">
    <property type="entry name" value="Phage_integrase"/>
    <property type="match status" value="1"/>
</dbReference>
<reference evidence="3 4" key="1">
    <citation type="submission" date="2019-03" db="EMBL/GenBank/DDBJ databases">
        <title>Single cell metagenomics reveals metabolic interactions within the superorganism composed of flagellate Streblomastix strix and complex community of Bacteroidetes bacteria on its surface.</title>
        <authorList>
            <person name="Treitli S.C."/>
            <person name="Kolisko M."/>
            <person name="Husnik F."/>
            <person name="Keeling P."/>
            <person name="Hampl V."/>
        </authorList>
    </citation>
    <scope>NUCLEOTIDE SEQUENCE [LARGE SCALE GENOMIC DNA]</scope>
    <source>
        <strain evidence="3">ST1C</strain>
    </source>
</reference>
<evidence type="ECO:0000313" key="3">
    <source>
        <dbReference type="EMBL" id="KAA6388700.1"/>
    </source>
</evidence>
<dbReference type="SUPFAM" id="SSF56349">
    <property type="entry name" value="DNA breaking-rejoining enzymes"/>
    <property type="match status" value="1"/>
</dbReference>
<dbReference type="AlphaFoldDB" id="A0A5J4W220"/>
<dbReference type="GO" id="GO:0006310">
    <property type="term" value="P:DNA recombination"/>
    <property type="evidence" value="ECO:0007669"/>
    <property type="project" value="UniProtKB-KW"/>
</dbReference>
<dbReference type="Gene3D" id="1.10.443.10">
    <property type="entry name" value="Intergrase catalytic core"/>
    <property type="match status" value="1"/>
</dbReference>
<evidence type="ECO:0000313" key="4">
    <source>
        <dbReference type="Proteomes" id="UP000324800"/>
    </source>
</evidence>
<dbReference type="Proteomes" id="UP000324800">
    <property type="component" value="Unassembled WGS sequence"/>
</dbReference>
<keyword evidence="1" id="KW-0233">DNA recombination</keyword>
<feature type="non-terminal residue" evidence="3">
    <location>
        <position position="356"/>
    </location>
</feature>
<dbReference type="GO" id="GO:0003677">
    <property type="term" value="F:DNA binding"/>
    <property type="evidence" value="ECO:0007669"/>
    <property type="project" value="InterPro"/>
</dbReference>
<comment type="caution">
    <text evidence="3">The sequence shown here is derived from an EMBL/GenBank/DDBJ whole genome shotgun (WGS) entry which is preliminary data.</text>
</comment>
<evidence type="ECO:0000256" key="1">
    <source>
        <dbReference type="ARBA" id="ARBA00023172"/>
    </source>
</evidence>
<dbReference type="InterPro" id="IPR011010">
    <property type="entry name" value="DNA_brk_join_enz"/>
</dbReference>
<proteinExistence type="predicted"/>
<accession>A0A5J4W220</accession>
<dbReference type="PROSITE" id="PS51898">
    <property type="entry name" value="TYR_RECOMBINASE"/>
    <property type="match status" value="1"/>
</dbReference>
<feature type="domain" description="Tyr recombinase" evidence="2">
    <location>
        <begin position="166"/>
        <end position="356"/>
    </location>
</feature>
<evidence type="ECO:0000259" key="2">
    <source>
        <dbReference type="PROSITE" id="PS51898"/>
    </source>
</evidence>
<name>A0A5J4W220_9EUKA</name>
<protein>
    <recommendedName>
        <fullName evidence="2">Tyr recombinase domain-containing protein</fullName>
    </recommendedName>
</protein>
<dbReference type="GO" id="GO:0015074">
    <property type="term" value="P:DNA integration"/>
    <property type="evidence" value="ECO:0007669"/>
    <property type="project" value="InterPro"/>
</dbReference>
<dbReference type="InterPro" id="IPR002104">
    <property type="entry name" value="Integrase_catalytic"/>
</dbReference>